<organism evidence="2">
    <name type="scientific">uncultured Thermomicrobiales bacterium</name>
    <dbReference type="NCBI Taxonomy" id="1645740"/>
    <lineage>
        <taxon>Bacteria</taxon>
        <taxon>Pseudomonadati</taxon>
        <taxon>Thermomicrobiota</taxon>
        <taxon>Thermomicrobia</taxon>
        <taxon>Thermomicrobiales</taxon>
        <taxon>environmental samples</taxon>
    </lineage>
</organism>
<feature type="compositionally biased region" description="Basic and acidic residues" evidence="1">
    <location>
        <begin position="1"/>
        <end position="11"/>
    </location>
</feature>
<proteinExistence type="predicted"/>
<accession>A0A6J4UP97</accession>
<feature type="non-terminal residue" evidence="2">
    <location>
        <position position="1"/>
    </location>
</feature>
<evidence type="ECO:0000313" key="2">
    <source>
        <dbReference type="EMBL" id="CAA9555988.1"/>
    </source>
</evidence>
<gene>
    <name evidence="2" type="ORF">AVDCRST_MAG49-2927</name>
</gene>
<protein>
    <submittedName>
        <fullName evidence="2">Uncharacterized protein</fullName>
    </submittedName>
</protein>
<dbReference type="AlphaFoldDB" id="A0A6J4UP97"/>
<sequence>WTARRTIERLNRPGARRIVAQSLPRPAGGCRSRSRERAAEGQRPIPNPG</sequence>
<name>A0A6J4UP97_9BACT</name>
<evidence type="ECO:0000256" key="1">
    <source>
        <dbReference type="SAM" id="MobiDB-lite"/>
    </source>
</evidence>
<feature type="region of interest" description="Disordered" evidence="1">
    <location>
        <begin position="1"/>
        <end position="49"/>
    </location>
</feature>
<reference evidence="2" key="1">
    <citation type="submission" date="2020-02" db="EMBL/GenBank/DDBJ databases">
        <authorList>
            <person name="Meier V. D."/>
        </authorList>
    </citation>
    <scope>NUCLEOTIDE SEQUENCE</scope>
    <source>
        <strain evidence="2">AVDCRST_MAG49</strain>
    </source>
</reference>
<dbReference type="EMBL" id="CADCWG010000146">
    <property type="protein sequence ID" value="CAA9555988.1"/>
    <property type="molecule type" value="Genomic_DNA"/>
</dbReference>
<feature type="non-terminal residue" evidence="2">
    <location>
        <position position="49"/>
    </location>
</feature>